<evidence type="ECO:0000313" key="4">
    <source>
        <dbReference type="Proteomes" id="UP000054097"/>
    </source>
</evidence>
<dbReference type="Pfam" id="PF12937">
    <property type="entry name" value="F-box-like"/>
    <property type="match status" value="1"/>
</dbReference>
<feature type="region of interest" description="Disordered" evidence="1">
    <location>
        <begin position="1"/>
        <end position="30"/>
    </location>
</feature>
<dbReference type="SUPFAM" id="SSF81383">
    <property type="entry name" value="F-box domain"/>
    <property type="match status" value="1"/>
</dbReference>
<dbReference type="SUPFAM" id="SSF52058">
    <property type="entry name" value="L domain-like"/>
    <property type="match status" value="1"/>
</dbReference>
<dbReference type="PROSITE" id="PS50181">
    <property type="entry name" value="FBOX"/>
    <property type="match status" value="1"/>
</dbReference>
<organism evidence="3 4">
    <name type="scientific">Serendipita vermifera MAFF 305830</name>
    <dbReference type="NCBI Taxonomy" id="933852"/>
    <lineage>
        <taxon>Eukaryota</taxon>
        <taxon>Fungi</taxon>
        <taxon>Dikarya</taxon>
        <taxon>Basidiomycota</taxon>
        <taxon>Agaricomycotina</taxon>
        <taxon>Agaricomycetes</taxon>
        <taxon>Sebacinales</taxon>
        <taxon>Serendipitaceae</taxon>
        <taxon>Serendipita</taxon>
    </lineage>
</organism>
<proteinExistence type="predicted"/>
<name>A0A0C2XGK8_SERVB</name>
<dbReference type="InterPro" id="IPR032675">
    <property type="entry name" value="LRR_dom_sf"/>
</dbReference>
<feature type="domain" description="F-box" evidence="2">
    <location>
        <begin position="28"/>
        <end position="78"/>
    </location>
</feature>
<sequence>MSLREQGAETQMNSTEEIAKGDSNQPSQPLINQLPHEVLSLIFLVCDDPQMERNLNLSLVCKTWQRIVVSEPVLWSNITIQRDRDITKLHFLWHQIEMSLVRSKQAPLNILVDLRDTPGYHEYMDKGPRNPVSREEYDDITAATILRLVGNDREHMHRWRSFELHCPESLTRIAVMNVWRVLEGRYETLTQFLISSLQSSLPHIKPSPVLNSCTTEQPTHPGEILVNPSRLTRISFDSYQMATTFLRMAATTIFSALSSLHIWKIDTQEISDAPLHFPRLSTLRLYNALTGQVILPLLAAPHLTNMTFTWWQESGIDFLLPSIFTNLKTLHFYMNQSWNVDGVYRYPREPLRVALSSAPLLRKLKIVAGSMSRENAIDLVGELRAEGYSLEKLTQVTLVNATFIDRKQQTTVDVIDIAVQ</sequence>
<protein>
    <recommendedName>
        <fullName evidence="2">F-box domain-containing protein</fullName>
    </recommendedName>
</protein>
<dbReference type="Proteomes" id="UP000054097">
    <property type="component" value="Unassembled WGS sequence"/>
</dbReference>
<accession>A0A0C2XGK8</accession>
<dbReference type="HOGENOM" id="CLU_649184_0_0_1"/>
<dbReference type="InterPro" id="IPR036047">
    <property type="entry name" value="F-box-like_dom_sf"/>
</dbReference>
<dbReference type="Gene3D" id="1.20.1280.50">
    <property type="match status" value="1"/>
</dbReference>
<gene>
    <name evidence="3" type="ORF">M408DRAFT_23960</name>
</gene>
<dbReference type="Gene3D" id="3.80.10.10">
    <property type="entry name" value="Ribonuclease Inhibitor"/>
    <property type="match status" value="1"/>
</dbReference>
<dbReference type="OrthoDB" id="2269034at2759"/>
<feature type="compositionally biased region" description="Polar residues" evidence="1">
    <location>
        <begin position="8"/>
        <end position="30"/>
    </location>
</feature>
<dbReference type="InterPro" id="IPR001810">
    <property type="entry name" value="F-box_dom"/>
</dbReference>
<evidence type="ECO:0000259" key="2">
    <source>
        <dbReference type="PROSITE" id="PS50181"/>
    </source>
</evidence>
<dbReference type="AlphaFoldDB" id="A0A0C2XGK8"/>
<evidence type="ECO:0000256" key="1">
    <source>
        <dbReference type="SAM" id="MobiDB-lite"/>
    </source>
</evidence>
<keyword evidence="4" id="KW-1185">Reference proteome</keyword>
<dbReference type="EMBL" id="KN824294">
    <property type="protein sequence ID" value="KIM28257.1"/>
    <property type="molecule type" value="Genomic_DNA"/>
</dbReference>
<reference evidence="3 4" key="1">
    <citation type="submission" date="2014-04" db="EMBL/GenBank/DDBJ databases">
        <authorList>
            <consortium name="DOE Joint Genome Institute"/>
            <person name="Kuo A."/>
            <person name="Zuccaro A."/>
            <person name="Kohler A."/>
            <person name="Nagy L.G."/>
            <person name="Floudas D."/>
            <person name="Copeland A."/>
            <person name="Barry K.W."/>
            <person name="Cichocki N."/>
            <person name="Veneault-Fourrey C."/>
            <person name="LaButti K."/>
            <person name="Lindquist E.A."/>
            <person name="Lipzen A."/>
            <person name="Lundell T."/>
            <person name="Morin E."/>
            <person name="Murat C."/>
            <person name="Sun H."/>
            <person name="Tunlid A."/>
            <person name="Henrissat B."/>
            <person name="Grigoriev I.V."/>
            <person name="Hibbett D.S."/>
            <person name="Martin F."/>
            <person name="Nordberg H.P."/>
            <person name="Cantor M.N."/>
            <person name="Hua S.X."/>
        </authorList>
    </citation>
    <scope>NUCLEOTIDE SEQUENCE [LARGE SCALE GENOMIC DNA]</scope>
    <source>
        <strain evidence="3 4">MAFF 305830</strain>
    </source>
</reference>
<reference evidence="4" key="2">
    <citation type="submission" date="2015-01" db="EMBL/GenBank/DDBJ databases">
        <title>Evolutionary Origins and Diversification of the Mycorrhizal Mutualists.</title>
        <authorList>
            <consortium name="DOE Joint Genome Institute"/>
            <consortium name="Mycorrhizal Genomics Consortium"/>
            <person name="Kohler A."/>
            <person name="Kuo A."/>
            <person name="Nagy L.G."/>
            <person name="Floudas D."/>
            <person name="Copeland A."/>
            <person name="Barry K.W."/>
            <person name="Cichocki N."/>
            <person name="Veneault-Fourrey C."/>
            <person name="LaButti K."/>
            <person name="Lindquist E.A."/>
            <person name="Lipzen A."/>
            <person name="Lundell T."/>
            <person name="Morin E."/>
            <person name="Murat C."/>
            <person name="Riley R."/>
            <person name="Ohm R."/>
            <person name="Sun H."/>
            <person name="Tunlid A."/>
            <person name="Henrissat B."/>
            <person name="Grigoriev I.V."/>
            <person name="Hibbett D.S."/>
            <person name="Martin F."/>
        </authorList>
    </citation>
    <scope>NUCLEOTIDE SEQUENCE [LARGE SCALE GENOMIC DNA]</scope>
    <source>
        <strain evidence="4">MAFF 305830</strain>
    </source>
</reference>
<evidence type="ECO:0000313" key="3">
    <source>
        <dbReference type="EMBL" id="KIM28257.1"/>
    </source>
</evidence>